<accession>A0A1Z5RA93</accession>
<feature type="compositionally biased region" description="Polar residues" evidence="1">
    <location>
        <begin position="689"/>
        <end position="698"/>
    </location>
</feature>
<dbReference type="InParanoid" id="A0A1Z5RA93"/>
<sequence length="698" mass="78193">MSDRWDPPQSRVDWVPPPSEIEVPTSRPSKDAVRAFIMSPSGDSSAATPKPSELAISTSSPPQPPKVVVPVLINCHVNVIDEVEEIIEETGGLTLCQSIASILEHLPPCSSRIEREDQEERATEEEINRYCAEVEAPAFAVLRERKASRPSAWRKEPVTFTRADAGYYREVLEGIDLHLPQLAAAPAVNSLTLRISWPPEHEMRCYPCSCFLSSSHENFLALYLGAYRPSLSRPGCYLVLDTWAKSVAVIPSLPIGWVTSESHCNTGTAGVAILRHDLGRNKYLLAELYLHRDDKSHLASNKASLFLWCSSGSGPFADHWIQKEVVLPIPADEDGEDTEQHTYSFQADMVFAISSSALCWVDLLSGILVCDNIRRFVTGSKGDDLVFTFIPLPEECALKPDPLFRWGRAPEGYRSMCCMSSDSIRFVSMDNHSHEHSISEVILRTWTLTFPLRNKLRNNWKWEKDSALCMENLFDTFPILKKDSKLQQLVLSRPIIYGLTHAVHLSVTDLEYMLEHQHWKVSAFYELQIDMDMQMVSSVFKLPSGSPIVPPSHIFASAVGHYMNSTELHPAKSTACEVQAAETEGVLDSMRKKVANFSTAFGVQAAEGEEADESMGKVSAKKCYDLPEGKYPPEFIATHMRLKQQHEKEECRKKYILQRDERKKMMSKERKKGRLSSKGGLSSKEGALSVTTTKASTQ</sequence>
<reference evidence="4" key="2">
    <citation type="journal article" date="2018" name="Plant J.">
        <title>The Sorghum bicolor reference genome: improved assembly, gene annotations, a transcriptome atlas, and signatures of genome organization.</title>
        <authorList>
            <person name="McCormick R.F."/>
            <person name="Truong S.K."/>
            <person name="Sreedasyam A."/>
            <person name="Jenkins J."/>
            <person name="Shu S."/>
            <person name="Sims D."/>
            <person name="Kennedy M."/>
            <person name="Amirebrahimi M."/>
            <person name="Weers B.D."/>
            <person name="McKinley B."/>
            <person name="Mattison A."/>
            <person name="Morishige D.T."/>
            <person name="Grimwood J."/>
            <person name="Schmutz J."/>
            <person name="Mullet J.E."/>
        </authorList>
    </citation>
    <scope>NUCLEOTIDE SEQUENCE [LARGE SCALE GENOMIC DNA]</scope>
    <source>
        <strain evidence="4">cv. BTx623</strain>
    </source>
</reference>
<evidence type="ECO:0000313" key="4">
    <source>
        <dbReference type="Proteomes" id="UP000000768"/>
    </source>
</evidence>
<dbReference type="eggNOG" id="ENOG502R7MF">
    <property type="taxonomic scope" value="Eukaryota"/>
</dbReference>
<dbReference type="Gramene" id="OQU80694">
    <property type="protein sequence ID" value="OQU80694"/>
    <property type="gene ID" value="SORBI_3007G164200"/>
</dbReference>
<dbReference type="OrthoDB" id="686315at2759"/>
<evidence type="ECO:0000256" key="1">
    <source>
        <dbReference type="SAM" id="MobiDB-lite"/>
    </source>
</evidence>
<gene>
    <name evidence="3" type="ORF">SORBI_3007G164200</name>
</gene>
<dbReference type="InterPro" id="IPR011676">
    <property type="entry name" value="DUF1618"/>
</dbReference>
<feature type="region of interest" description="Disordered" evidence="1">
    <location>
        <begin position="1"/>
        <end position="62"/>
    </location>
</feature>
<feature type="compositionally biased region" description="Basic and acidic residues" evidence="1">
    <location>
        <begin position="657"/>
        <end position="668"/>
    </location>
</feature>
<organism evidence="3 4">
    <name type="scientific">Sorghum bicolor</name>
    <name type="common">Sorghum</name>
    <name type="synonym">Sorghum vulgare</name>
    <dbReference type="NCBI Taxonomy" id="4558"/>
    <lineage>
        <taxon>Eukaryota</taxon>
        <taxon>Viridiplantae</taxon>
        <taxon>Streptophyta</taxon>
        <taxon>Embryophyta</taxon>
        <taxon>Tracheophyta</taxon>
        <taxon>Spermatophyta</taxon>
        <taxon>Magnoliopsida</taxon>
        <taxon>Liliopsida</taxon>
        <taxon>Poales</taxon>
        <taxon>Poaceae</taxon>
        <taxon>PACMAD clade</taxon>
        <taxon>Panicoideae</taxon>
        <taxon>Andropogonodae</taxon>
        <taxon>Andropogoneae</taxon>
        <taxon>Sorghinae</taxon>
        <taxon>Sorghum</taxon>
    </lineage>
</organism>
<feature type="compositionally biased region" description="Low complexity" evidence="1">
    <location>
        <begin position="676"/>
        <end position="686"/>
    </location>
</feature>
<feature type="region of interest" description="Disordered" evidence="1">
    <location>
        <begin position="657"/>
        <end position="698"/>
    </location>
</feature>
<evidence type="ECO:0000313" key="3">
    <source>
        <dbReference type="EMBL" id="OQU80694.1"/>
    </source>
</evidence>
<dbReference type="FunCoup" id="A0A1Z5RA93">
    <property type="interactions" value="112"/>
</dbReference>
<protein>
    <recommendedName>
        <fullName evidence="2">DUF1618 domain-containing protein</fullName>
    </recommendedName>
</protein>
<reference evidence="3 4" key="1">
    <citation type="journal article" date="2009" name="Nature">
        <title>The Sorghum bicolor genome and the diversification of grasses.</title>
        <authorList>
            <person name="Paterson A.H."/>
            <person name="Bowers J.E."/>
            <person name="Bruggmann R."/>
            <person name="Dubchak I."/>
            <person name="Grimwood J."/>
            <person name="Gundlach H."/>
            <person name="Haberer G."/>
            <person name="Hellsten U."/>
            <person name="Mitros T."/>
            <person name="Poliakov A."/>
            <person name="Schmutz J."/>
            <person name="Spannagl M."/>
            <person name="Tang H."/>
            <person name="Wang X."/>
            <person name="Wicker T."/>
            <person name="Bharti A.K."/>
            <person name="Chapman J."/>
            <person name="Feltus F.A."/>
            <person name="Gowik U."/>
            <person name="Grigoriev I.V."/>
            <person name="Lyons E."/>
            <person name="Maher C.A."/>
            <person name="Martis M."/>
            <person name="Narechania A."/>
            <person name="Otillar R.P."/>
            <person name="Penning B.W."/>
            <person name="Salamov A.A."/>
            <person name="Wang Y."/>
            <person name="Zhang L."/>
            <person name="Carpita N.C."/>
            <person name="Freeling M."/>
            <person name="Gingle A.R."/>
            <person name="Hash C.T."/>
            <person name="Keller B."/>
            <person name="Klein P."/>
            <person name="Kresovich S."/>
            <person name="McCann M.C."/>
            <person name="Ming R."/>
            <person name="Peterson D.G."/>
            <person name="Mehboob-ur-Rahman"/>
            <person name="Ware D."/>
            <person name="Westhoff P."/>
            <person name="Mayer K.F."/>
            <person name="Messing J."/>
            <person name="Rokhsar D.S."/>
        </authorList>
    </citation>
    <scope>NUCLEOTIDE SEQUENCE [LARGE SCALE GENOMIC DNA]</scope>
    <source>
        <strain evidence="4">cv. BTx623</strain>
    </source>
</reference>
<name>A0A1Z5RA93_SORBI</name>
<dbReference type="Proteomes" id="UP000000768">
    <property type="component" value="Chromosome 7"/>
</dbReference>
<dbReference type="PANTHER" id="PTHR33086:SF52">
    <property type="entry name" value="OS09G0128900 PROTEIN"/>
    <property type="match status" value="1"/>
</dbReference>
<feature type="domain" description="DUF1618" evidence="2">
    <location>
        <begin position="360"/>
        <end position="496"/>
    </location>
</feature>
<dbReference type="Pfam" id="PF07762">
    <property type="entry name" value="DUF1618"/>
    <property type="match status" value="1"/>
</dbReference>
<evidence type="ECO:0000259" key="2">
    <source>
        <dbReference type="Pfam" id="PF07762"/>
    </source>
</evidence>
<keyword evidence="4" id="KW-1185">Reference proteome</keyword>
<proteinExistence type="predicted"/>
<dbReference type="EMBL" id="CM000766">
    <property type="protein sequence ID" value="OQU80694.1"/>
    <property type="molecule type" value="Genomic_DNA"/>
</dbReference>
<dbReference type="PANTHER" id="PTHR33086">
    <property type="entry name" value="OS05G0468200 PROTEIN-RELATED"/>
    <property type="match status" value="1"/>
</dbReference>
<dbReference type="AlphaFoldDB" id="A0A1Z5RA93"/>